<dbReference type="PANTHER" id="PTHR30250:SF11">
    <property type="entry name" value="O-ANTIGEN TRANSPORTER-RELATED"/>
    <property type="match status" value="1"/>
</dbReference>
<accession>A0A7M2Y973</accession>
<evidence type="ECO:0000256" key="5">
    <source>
        <dbReference type="ARBA" id="ARBA00023136"/>
    </source>
</evidence>
<name>A0A7M2Y973_9FLAO</name>
<feature type="transmembrane region" description="Helical" evidence="6">
    <location>
        <begin position="259"/>
        <end position="279"/>
    </location>
</feature>
<reference evidence="7 8" key="1">
    <citation type="submission" date="2019-05" db="EMBL/GenBank/DDBJ databases">
        <title>Chryseobacterium sp. isolated from King George Island, maritime Antarctica.</title>
        <authorList>
            <person name="Peng X."/>
        </authorList>
    </citation>
    <scope>NUCLEOTIDE SEQUENCE [LARGE SCALE GENOMIC DNA]</scope>
    <source>
        <strain evidence="7 8">7-3A</strain>
    </source>
</reference>
<feature type="transmembrane region" description="Helical" evidence="6">
    <location>
        <begin position="184"/>
        <end position="203"/>
    </location>
</feature>
<evidence type="ECO:0000313" key="8">
    <source>
        <dbReference type="Proteomes" id="UP000594195"/>
    </source>
</evidence>
<dbReference type="CDD" id="cd13125">
    <property type="entry name" value="MATE_like_10"/>
    <property type="match status" value="1"/>
</dbReference>
<evidence type="ECO:0000313" key="7">
    <source>
        <dbReference type="EMBL" id="QOW10630.1"/>
    </source>
</evidence>
<feature type="transmembrane region" description="Helical" evidence="6">
    <location>
        <begin position="160"/>
        <end position="178"/>
    </location>
</feature>
<keyword evidence="2" id="KW-1003">Cell membrane</keyword>
<dbReference type="InterPro" id="IPR044550">
    <property type="entry name" value="WzxE"/>
</dbReference>
<organism evidence="7 8">
    <name type="scientific">Kaistella flava</name>
    <name type="common">ex Peng et al. 2021</name>
    <dbReference type="NCBI Taxonomy" id="2038776"/>
    <lineage>
        <taxon>Bacteria</taxon>
        <taxon>Pseudomonadati</taxon>
        <taxon>Bacteroidota</taxon>
        <taxon>Flavobacteriia</taxon>
        <taxon>Flavobacteriales</taxon>
        <taxon>Weeksellaceae</taxon>
        <taxon>Chryseobacterium group</taxon>
        <taxon>Kaistella</taxon>
    </lineage>
</organism>
<keyword evidence="4 6" id="KW-1133">Transmembrane helix</keyword>
<dbReference type="RefSeq" id="WP_193810794.1">
    <property type="nucleotide sequence ID" value="NZ_CP040442.1"/>
</dbReference>
<proteinExistence type="predicted"/>
<feature type="transmembrane region" description="Helical" evidence="6">
    <location>
        <begin position="371"/>
        <end position="393"/>
    </location>
</feature>
<dbReference type="GO" id="GO:0005886">
    <property type="term" value="C:plasma membrane"/>
    <property type="evidence" value="ECO:0007669"/>
    <property type="project" value="UniProtKB-SubCell"/>
</dbReference>
<evidence type="ECO:0000256" key="2">
    <source>
        <dbReference type="ARBA" id="ARBA00022475"/>
    </source>
</evidence>
<feature type="transmembrane region" description="Helical" evidence="6">
    <location>
        <begin position="36"/>
        <end position="57"/>
    </location>
</feature>
<evidence type="ECO:0000256" key="6">
    <source>
        <dbReference type="SAM" id="Phobius"/>
    </source>
</evidence>
<feature type="transmembrane region" description="Helical" evidence="6">
    <location>
        <begin position="343"/>
        <end position="364"/>
    </location>
</feature>
<dbReference type="KEGG" id="kfa:Q73A0000_09715"/>
<dbReference type="AlphaFoldDB" id="A0A7M2Y973"/>
<evidence type="ECO:0000256" key="3">
    <source>
        <dbReference type="ARBA" id="ARBA00022692"/>
    </source>
</evidence>
<dbReference type="Pfam" id="PF13440">
    <property type="entry name" value="Polysacc_synt_3"/>
    <property type="match status" value="1"/>
</dbReference>
<protein>
    <submittedName>
        <fullName evidence="7">O-antigen translocase</fullName>
    </submittedName>
</protein>
<dbReference type="EMBL" id="CP040442">
    <property type="protein sequence ID" value="QOW10630.1"/>
    <property type="molecule type" value="Genomic_DNA"/>
</dbReference>
<feature type="transmembrane region" description="Helical" evidence="6">
    <location>
        <begin position="309"/>
        <end position="331"/>
    </location>
</feature>
<dbReference type="InterPro" id="IPR050833">
    <property type="entry name" value="Poly_Biosynth_Transport"/>
</dbReference>
<gene>
    <name evidence="7" type="ORF">Q73A0000_09715</name>
</gene>
<dbReference type="GO" id="GO:0009246">
    <property type="term" value="P:enterobacterial common antigen biosynthetic process"/>
    <property type="evidence" value="ECO:0007669"/>
    <property type="project" value="InterPro"/>
</dbReference>
<comment type="subcellular location">
    <subcellularLocation>
        <location evidence="1">Cell membrane</location>
        <topology evidence="1">Multi-pass membrane protein</topology>
    </subcellularLocation>
</comment>
<evidence type="ECO:0000256" key="1">
    <source>
        <dbReference type="ARBA" id="ARBA00004651"/>
    </source>
</evidence>
<feature type="transmembrane region" description="Helical" evidence="6">
    <location>
        <begin position="399"/>
        <end position="418"/>
    </location>
</feature>
<keyword evidence="3 6" id="KW-0812">Transmembrane</keyword>
<feature type="transmembrane region" description="Helical" evidence="6">
    <location>
        <begin position="95"/>
        <end position="115"/>
    </location>
</feature>
<dbReference type="Proteomes" id="UP000594195">
    <property type="component" value="Chromosome"/>
</dbReference>
<feature type="transmembrane region" description="Helical" evidence="6">
    <location>
        <begin position="457"/>
        <end position="472"/>
    </location>
</feature>
<keyword evidence="8" id="KW-1185">Reference proteome</keyword>
<dbReference type="PANTHER" id="PTHR30250">
    <property type="entry name" value="PST FAMILY PREDICTED COLANIC ACID TRANSPORTER"/>
    <property type="match status" value="1"/>
</dbReference>
<sequence length="494" mass="54449">MNQKSSYRTIFKATSLFGGVQVINIIVQIIRSKVIAVLLGPAGMGIAGLLTTALGLLGSLTNFGLGTSAVRDISEAHATGRNSRVAKVVTVLRRLVWMTGLLGLFLTFIAAPYLSNYTFGNQDYTLAFRWLSVTLLLNQLASGQKVLLQGMRKLKLMAKANVLGSVLGLLISAPLYYFYRIDGIVPAIIVSSILALVISWFYSRRLKIEPIEVSRNDTLHEGKSMLKMGFMLSLSGLITVGASYIIRAYISKTGSLEDVGLYTAGFAIVGSYVGLIFSAMSTDYYPRLSAVATDPKQANELISQQAETALLIIGPILCAFLIFANWAVILLYSSKFIPISGMIQWAALGMYFKAASWAIGFLFLAKGASKVFFWSELVSNGYMLLLNILGYMLFGLDGLGISFLISYILVLLQVYFISQKLYSFSFKKTFFKLIFIQLSLGILCFICNLILPSSWSYLLGIVLIAISCAYSFKEMDKRLNLKEAWTNLKKRKNG</sequence>
<keyword evidence="5 6" id="KW-0472">Membrane</keyword>
<feature type="transmembrane region" description="Helical" evidence="6">
    <location>
        <begin position="224"/>
        <end position="247"/>
    </location>
</feature>
<evidence type="ECO:0000256" key="4">
    <source>
        <dbReference type="ARBA" id="ARBA00022989"/>
    </source>
</evidence>
<feature type="transmembrane region" description="Helical" evidence="6">
    <location>
        <begin position="430"/>
        <end position="451"/>
    </location>
</feature>